<reference evidence="3" key="1">
    <citation type="submission" date="2018-05" db="EMBL/GenBank/DDBJ databases">
        <authorList>
            <person name="Lanie J.A."/>
            <person name="Ng W.-L."/>
            <person name="Kazmierczak K.M."/>
            <person name="Andrzejewski T.M."/>
            <person name="Davidsen T.M."/>
            <person name="Wayne K.J."/>
            <person name="Tettelin H."/>
            <person name="Glass J.I."/>
            <person name="Rusch D."/>
            <person name="Podicherti R."/>
            <person name="Tsui H.-C.T."/>
            <person name="Winkler M.E."/>
        </authorList>
    </citation>
    <scope>NUCLEOTIDE SEQUENCE</scope>
</reference>
<gene>
    <name evidence="3" type="ORF">METZ01_LOCUS166904</name>
</gene>
<dbReference type="PANTHER" id="PTHR43244:SF1">
    <property type="entry name" value="5,10-METHYLENETETRAHYDROMETHANOPTERIN REDUCTASE"/>
    <property type="match status" value="1"/>
</dbReference>
<proteinExistence type="predicted"/>
<feature type="domain" description="Luciferase-like" evidence="2">
    <location>
        <begin position="2"/>
        <end position="132"/>
    </location>
</feature>
<dbReference type="GO" id="GO:0016705">
    <property type="term" value="F:oxidoreductase activity, acting on paired donors, with incorporation or reduction of molecular oxygen"/>
    <property type="evidence" value="ECO:0007669"/>
    <property type="project" value="InterPro"/>
</dbReference>
<dbReference type="InterPro" id="IPR036661">
    <property type="entry name" value="Luciferase-like_sf"/>
</dbReference>
<organism evidence="3">
    <name type="scientific">marine metagenome</name>
    <dbReference type="NCBI Taxonomy" id="408172"/>
    <lineage>
        <taxon>unclassified sequences</taxon>
        <taxon>metagenomes</taxon>
        <taxon>ecological metagenomes</taxon>
    </lineage>
</organism>
<dbReference type="InterPro" id="IPR011251">
    <property type="entry name" value="Luciferase-like_dom"/>
</dbReference>
<sequence length="232" mass="26280">GVREAIEILKLARSSEIFMPYEGGTFQTTRPTQMGWAQSSGPLIYGACSGPLMVRMGARMADGIQLSDFTVEMMPDAMENVRAGLANRDEPTDDFRVGNFWAFHIKEDRDTAMYEARRELIWRGAIAAKYEHEIRAFCHDDQEVEIVIDNYMNFLKAFWTRSGKIDGVPGDLVNRLIAGMSSTGDMKDLEQEIERFRQFKTAGLTELSLRLFDNPMDGLKIIGQHVVPAMRD</sequence>
<dbReference type="SUPFAM" id="SSF51679">
    <property type="entry name" value="Bacterial luciferase-like"/>
    <property type="match status" value="1"/>
</dbReference>
<feature type="non-terminal residue" evidence="3">
    <location>
        <position position="1"/>
    </location>
</feature>
<protein>
    <recommendedName>
        <fullName evidence="2">Luciferase-like domain-containing protein</fullName>
    </recommendedName>
</protein>
<accession>A0A382BJM8</accession>
<dbReference type="PANTHER" id="PTHR43244">
    <property type="match status" value="1"/>
</dbReference>
<evidence type="ECO:0000256" key="1">
    <source>
        <dbReference type="ARBA" id="ARBA00023002"/>
    </source>
</evidence>
<dbReference type="Gene3D" id="3.20.20.30">
    <property type="entry name" value="Luciferase-like domain"/>
    <property type="match status" value="1"/>
</dbReference>
<keyword evidence="1" id="KW-0560">Oxidoreductase</keyword>
<dbReference type="EMBL" id="UINC01030145">
    <property type="protein sequence ID" value="SVB14050.1"/>
    <property type="molecule type" value="Genomic_DNA"/>
</dbReference>
<name>A0A382BJM8_9ZZZZ</name>
<dbReference type="InterPro" id="IPR050564">
    <property type="entry name" value="F420-G6PD/mer"/>
</dbReference>
<evidence type="ECO:0000313" key="3">
    <source>
        <dbReference type="EMBL" id="SVB14050.1"/>
    </source>
</evidence>
<dbReference type="Pfam" id="PF00296">
    <property type="entry name" value="Bac_luciferase"/>
    <property type="match status" value="1"/>
</dbReference>
<dbReference type="AlphaFoldDB" id="A0A382BJM8"/>
<evidence type="ECO:0000259" key="2">
    <source>
        <dbReference type="Pfam" id="PF00296"/>
    </source>
</evidence>